<dbReference type="RefSeq" id="WP_343789500.1">
    <property type="nucleotide sequence ID" value="NZ_BAAAFH010000022.1"/>
</dbReference>
<evidence type="ECO:0000313" key="5">
    <source>
        <dbReference type="Proteomes" id="UP001501126"/>
    </source>
</evidence>
<organism evidence="4 5">
    <name type="scientific">Wandonia haliotis</name>
    <dbReference type="NCBI Taxonomy" id="574963"/>
    <lineage>
        <taxon>Bacteria</taxon>
        <taxon>Pseudomonadati</taxon>
        <taxon>Bacteroidota</taxon>
        <taxon>Flavobacteriia</taxon>
        <taxon>Flavobacteriales</taxon>
        <taxon>Crocinitomicaceae</taxon>
        <taxon>Wandonia</taxon>
    </lineage>
</organism>
<evidence type="ECO:0000313" key="4">
    <source>
        <dbReference type="EMBL" id="GAA0876513.1"/>
    </source>
</evidence>
<dbReference type="EMBL" id="BAAAFH010000022">
    <property type="protein sequence ID" value="GAA0876513.1"/>
    <property type="molecule type" value="Genomic_DNA"/>
</dbReference>
<sequence>MKKILFLLSLLFFCLHGTTQGLITINQDFNKALSLAAQEDKMVFIDFYTTWCAPCKKLENLVFQNDSIKNILKKDFILLKYNAEDDSVYNLSKKHHISSYPTGLILNKSGYVVNRSYGFSGENFQSLSTSVIEFTKESSALNAKNKIIKGYSNTIDITKYPQFYIDYINRTNTKIQASVVNEYWRSQKDVLSEEYFSTLLYFANEAADPIAEDALANKANYIELYGTTDVETLMYFLTSGKFKRAISEKDQLKYDEAVHFARKALSKEWIDDVVSSFERKFLIVQDKWEQVFTLYENQKNEGKLSNGAINHFCWDIYKKCNDPQVIDKCLIWMKQVTEEEPSYAYLDTYAFLLYKSGDKTETKRIAQLAIEAAKKENESTKNLEALLKKL</sequence>
<keyword evidence="1" id="KW-0676">Redox-active center</keyword>
<reference evidence="4 5" key="1">
    <citation type="journal article" date="2019" name="Int. J. Syst. Evol. Microbiol.">
        <title>The Global Catalogue of Microorganisms (GCM) 10K type strain sequencing project: providing services to taxonomists for standard genome sequencing and annotation.</title>
        <authorList>
            <consortium name="The Broad Institute Genomics Platform"/>
            <consortium name="The Broad Institute Genome Sequencing Center for Infectious Disease"/>
            <person name="Wu L."/>
            <person name="Ma J."/>
        </authorList>
    </citation>
    <scope>NUCLEOTIDE SEQUENCE [LARGE SCALE GENOMIC DNA]</scope>
    <source>
        <strain evidence="4 5">JCM 16083</strain>
    </source>
</reference>
<dbReference type="Gene3D" id="3.40.30.10">
    <property type="entry name" value="Glutaredoxin"/>
    <property type="match status" value="1"/>
</dbReference>
<protein>
    <recommendedName>
        <fullName evidence="3">Thioredoxin domain-containing protein</fullName>
    </recommendedName>
</protein>
<gene>
    <name evidence="4" type="ORF">GCM10009118_29230</name>
</gene>
<name>A0ABN1MTI4_9FLAO</name>
<evidence type="ECO:0000256" key="1">
    <source>
        <dbReference type="ARBA" id="ARBA00023284"/>
    </source>
</evidence>
<keyword evidence="5" id="KW-1185">Reference proteome</keyword>
<dbReference type="PROSITE" id="PS00194">
    <property type="entry name" value="THIOREDOXIN_1"/>
    <property type="match status" value="1"/>
</dbReference>
<evidence type="ECO:0000259" key="3">
    <source>
        <dbReference type="PROSITE" id="PS51352"/>
    </source>
</evidence>
<dbReference type="InterPro" id="IPR017937">
    <property type="entry name" value="Thioredoxin_CS"/>
</dbReference>
<dbReference type="Proteomes" id="UP001501126">
    <property type="component" value="Unassembled WGS sequence"/>
</dbReference>
<dbReference type="PANTHER" id="PTHR32234:SF0">
    <property type="entry name" value="THIOL:DISULFIDE INTERCHANGE PROTEIN DSBD"/>
    <property type="match status" value="1"/>
</dbReference>
<dbReference type="InterPro" id="IPR013766">
    <property type="entry name" value="Thioredoxin_domain"/>
</dbReference>
<evidence type="ECO:0000256" key="2">
    <source>
        <dbReference type="SAM" id="SignalP"/>
    </source>
</evidence>
<dbReference type="PANTHER" id="PTHR32234">
    <property type="entry name" value="THIOL:DISULFIDE INTERCHANGE PROTEIN DSBD"/>
    <property type="match status" value="1"/>
</dbReference>
<proteinExistence type="predicted"/>
<accession>A0ABN1MTI4</accession>
<dbReference type="InterPro" id="IPR036249">
    <property type="entry name" value="Thioredoxin-like_sf"/>
</dbReference>
<keyword evidence="2" id="KW-0732">Signal</keyword>
<comment type="caution">
    <text evidence="4">The sequence shown here is derived from an EMBL/GenBank/DDBJ whole genome shotgun (WGS) entry which is preliminary data.</text>
</comment>
<feature type="signal peptide" evidence="2">
    <location>
        <begin position="1"/>
        <end position="21"/>
    </location>
</feature>
<feature type="domain" description="Thioredoxin" evidence="3">
    <location>
        <begin position="4"/>
        <end position="140"/>
    </location>
</feature>
<dbReference type="PROSITE" id="PS51352">
    <property type="entry name" value="THIOREDOXIN_2"/>
    <property type="match status" value="1"/>
</dbReference>
<dbReference type="Pfam" id="PF13899">
    <property type="entry name" value="Thioredoxin_7"/>
    <property type="match status" value="1"/>
</dbReference>
<dbReference type="SUPFAM" id="SSF52833">
    <property type="entry name" value="Thioredoxin-like"/>
    <property type="match status" value="1"/>
</dbReference>
<feature type="chain" id="PRO_5045979432" description="Thioredoxin domain-containing protein" evidence="2">
    <location>
        <begin position="22"/>
        <end position="390"/>
    </location>
</feature>